<name>A0ABS4XHV8_9MICC</name>
<organism evidence="1 2">
    <name type="scientific">Paeniglutamicibacter kerguelensis</name>
    <dbReference type="NCBI Taxonomy" id="254788"/>
    <lineage>
        <taxon>Bacteria</taxon>
        <taxon>Bacillati</taxon>
        <taxon>Actinomycetota</taxon>
        <taxon>Actinomycetes</taxon>
        <taxon>Micrococcales</taxon>
        <taxon>Micrococcaceae</taxon>
        <taxon>Paeniglutamicibacter</taxon>
    </lineage>
</organism>
<evidence type="ECO:0000313" key="2">
    <source>
        <dbReference type="Proteomes" id="UP001296993"/>
    </source>
</evidence>
<gene>
    <name evidence="1" type="ORF">JOF47_003568</name>
</gene>
<comment type="caution">
    <text evidence="1">The sequence shown here is derived from an EMBL/GenBank/DDBJ whole genome shotgun (WGS) entry which is preliminary data.</text>
</comment>
<evidence type="ECO:0000313" key="1">
    <source>
        <dbReference type="EMBL" id="MBP2388057.1"/>
    </source>
</evidence>
<protein>
    <submittedName>
        <fullName evidence="1">Uncharacterized protein</fullName>
    </submittedName>
</protein>
<keyword evidence="2" id="KW-1185">Reference proteome</keyword>
<dbReference type="RefSeq" id="WP_210000828.1">
    <property type="nucleotide sequence ID" value="NZ_BAAAJY010000001.1"/>
</dbReference>
<sequence>MPVGVPGTLHHFLPTPIHARSDGRLAIDGIGQKQDNWPNTGQAIQVSIEVRHHRHGAAPDLGV</sequence>
<reference evidence="1 2" key="1">
    <citation type="submission" date="2021-03" db="EMBL/GenBank/DDBJ databases">
        <title>Sequencing the genomes of 1000 actinobacteria strains.</title>
        <authorList>
            <person name="Klenk H.-P."/>
        </authorList>
    </citation>
    <scope>NUCLEOTIDE SEQUENCE [LARGE SCALE GENOMIC DNA]</scope>
    <source>
        <strain evidence="1 2">DSM 15797</strain>
    </source>
</reference>
<dbReference type="EMBL" id="JAGIOF010000001">
    <property type="protein sequence ID" value="MBP2388057.1"/>
    <property type="molecule type" value="Genomic_DNA"/>
</dbReference>
<dbReference type="Proteomes" id="UP001296993">
    <property type="component" value="Unassembled WGS sequence"/>
</dbReference>
<accession>A0ABS4XHV8</accession>
<proteinExistence type="predicted"/>